<dbReference type="PANTHER" id="PTHR33048:SF47">
    <property type="entry name" value="INTEGRAL MEMBRANE PROTEIN-RELATED"/>
    <property type="match status" value="1"/>
</dbReference>
<evidence type="ECO:0000313" key="10">
    <source>
        <dbReference type="Proteomes" id="UP000193689"/>
    </source>
</evidence>
<dbReference type="RefSeq" id="XP_040712902.1">
    <property type="nucleotide sequence ID" value="XM_040862756.1"/>
</dbReference>
<feature type="transmembrane region" description="Helical" evidence="7">
    <location>
        <begin position="30"/>
        <end position="51"/>
    </location>
</feature>
<gene>
    <name evidence="9" type="ORF">BCR38DRAFT_467728</name>
</gene>
<accession>A0A1Y2DPT5</accession>
<comment type="subcellular location">
    <subcellularLocation>
        <location evidence="1">Membrane</location>
        <topology evidence="1">Multi-pass membrane protein</topology>
    </subcellularLocation>
</comment>
<evidence type="ECO:0000256" key="2">
    <source>
        <dbReference type="ARBA" id="ARBA00022692"/>
    </source>
</evidence>
<dbReference type="GO" id="GO:0016020">
    <property type="term" value="C:membrane"/>
    <property type="evidence" value="ECO:0007669"/>
    <property type="project" value="UniProtKB-SubCell"/>
</dbReference>
<keyword evidence="10" id="KW-1185">Reference proteome</keyword>
<dbReference type="EMBL" id="MCFJ01000011">
    <property type="protein sequence ID" value="ORY60675.1"/>
    <property type="molecule type" value="Genomic_DNA"/>
</dbReference>
<keyword evidence="3 7" id="KW-1133">Transmembrane helix</keyword>
<proteinExistence type="inferred from homology"/>
<dbReference type="Pfam" id="PF20684">
    <property type="entry name" value="Fung_rhodopsin"/>
    <property type="match status" value="1"/>
</dbReference>
<evidence type="ECO:0000256" key="5">
    <source>
        <dbReference type="ARBA" id="ARBA00038359"/>
    </source>
</evidence>
<evidence type="ECO:0000256" key="4">
    <source>
        <dbReference type="ARBA" id="ARBA00023136"/>
    </source>
</evidence>
<comment type="caution">
    <text evidence="9">The sequence shown here is derived from an EMBL/GenBank/DDBJ whole genome shotgun (WGS) entry which is preliminary data.</text>
</comment>
<evidence type="ECO:0000256" key="1">
    <source>
        <dbReference type="ARBA" id="ARBA00004141"/>
    </source>
</evidence>
<evidence type="ECO:0000256" key="6">
    <source>
        <dbReference type="SAM" id="MobiDB-lite"/>
    </source>
</evidence>
<evidence type="ECO:0000313" key="9">
    <source>
        <dbReference type="EMBL" id="ORY60675.1"/>
    </source>
</evidence>
<feature type="region of interest" description="Disordered" evidence="6">
    <location>
        <begin position="334"/>
        <end position="363"/>
    </location>
</feature>
<name>A0A1Y2DPT5_9PEZI</name>
<reference evidence="9 10" key="1">
    <citation type="submission" date="2016-07" db="EMBL/GenBank/DDBJ databases">
        <title>Pervasive Adenine N6-methylation of Active Genes in Fungi.</title>
        <authorList>
            <consortium name="DOE Joint Genome Institute"/>
            <person name="Mondo S.J."/>
            <person name="Dannebaum R.O."/>
            <person name="Kuo R.C."/>
            <person name="Labutti K."/>
            <person name="Haridas S."/>
            <person name="Kuo A."/>
            <person name="Salamov A."/>
            <person name="Ahrendt S.R."/>
            <person name="Lipzen A."/>
            <person name="Sullivan W."/>
            <person name="Andreopoulos W.B."/>
            <person name="Clum A."/>
            <person name="Lindquist E."/>
            <person name="Daum C."/>
            <person name="Ramamoorthy G.K."/>
            <person name="Gryganskyi A."/>
            <person name="Culley D."/>
            <person name="Magnuson J.K."/>
            <person name="James T.Y."/>
            <person name="O'Malley M.A."/>
            <person name="Stajich J.E."/>
            <person name="Spatafora J.W."/>
            <person name="Visel A."/>
            <person name="Grigoriev I.V."/>
        </authorList>
    </citation>
    <scope>NUCLEOTIDE SEQUENCE [LARGE SCALE GENOMIC DNA]</scope>
    <source>
        <strain evidence="9 10">CBS 129021</strain>
    </source>
</reference>
<dbReference type="InterPro" id="IPR052337">
    <property type="entry name" value="SAT4-like"/>
</dbReference>
<dbReference type="Proteomes" id="UP000193689">
    <property type="component" value="Unassembled WGS sequence"/>
</dbReference>
<dbReference type="InterPro" id="IPR049326">
    <property type="entry name" value="Rhodopsin_dom_fungi"/>
</dbReference>
<feature type="transmembrane region" description="Helical" evidence="7">
    <location>
        <begin position="106"/>
        <end position="129"/>
    </location>
</feature>
<comment type="similarity">
    <text evidence="5">Belongs to the SAT4 family.</text>
</comment>
<dbReference type="OrthoDB" id="61113at2759"/>
<dbReference type="PANTHER" id="PTHR33048">
    <property type="entry name" value="PTH11-LIKE INTEGRAL MEMBRANE PROTEIN (AFU_ORTHOLOGUE AFUA_5G11245)"/>
    <property type="match status" value="1"/>
</dbReference>
<keyword evidence="4 7" id="KW-0472">Membrane</keyword>
<feature type="compositionally biased region" description="Basic and acidic residues" evidence="6">
    <location>
        <begin position="336"/>
        <end position="348"/>
    </location>
</feature>
<sequence>MSDKSNLLALLGSYDNLNETEPPWNRGSTVVPVSIIFLVILWICVIFRIYTRLIIVRSPGWDDVFVVLVTLSSTCGSICICLAVTHGLGKHFILLPYSETMAYLELFYIANGTYSMSTAFVKLSLLLQYMRIFQEERSMRLICIIVLVFTGLWGCAYSIMAWFPCFPVHGYWTWTVPSTCYGFGSLDSATFFGTYASSSGINMVLDIIVLIIPFPLYFRKNTPNRTKMGLLALLFLGGCINFLSIWRLATIVEHKAGTKPTFDPTFYGPISILLAVLETDVAGICASIPVFWPVLTAELDRIFVTQEIKIERAHRFSNMGDAEEYELQRGTTAELQHTERSLHSRTTSEESLNQNPDSKQARVKESHYMDEYVAAQVDPLNVTHGVESHITSQGMVKKKWKVAF</sequence>
<keyword evidence="2 7" id="KW-0812">Transmembrane</keyword>
<feature type="transmembrane region" description="Helical" evidence="7">
    <location>
        <begin position="200"/>
        <end position="218"/>
    </location>
</feature>
<protein>
    <recommendedName>
        <fullName evidence="8">Rhodopsin domain-containing protein</fullName>
    </recommendedName>
</protein>
<feature type="domain" description="Rhodopsin" evidence="8">
    <location>
        <begin position="47"/>
        <end position="296"/>
    </location>
</feature>
<dbReference type="InParanoid" id="A0A1Y2DPT5"/>
<feature type="transmembrane region" description="Helical" evidence="7">
    <location>
        <begin position="230"/>
        <end position="249"/>
    </location>
</feature>
<feature type="transmembrane region" description="Helical" evidence="7">
    <location>
        <begin position="63"/>
        <end position="86"/>
    </location>
</feature>
<feature type="transmembrane region" description="Helical" evidence="7">
    <location>
        <begin position="269"/>
        <end position="292"/>
    </location>
</feature>
<evidence type="ECO:0000256" key="3">
    <source>
        <dbReference type="ARBA" id="ARBA00022989"/>
    </source>
</evidence>
<organism evidence="9 10">
    <name type="scientific">Pseudomassariella vexata</name>
    <dbReference type="NCBI Taxonomy" id="1141098"/>
    <lineage>
        <taxon>Eukaryota</taxon>
        <taxon>Fungi</taxon>
        <taxon>Dikarya</taxon>
        <taxon>Ascomycota</taxon>
        <taxon>Pezizomycotina</taxon>
        <taxon>Sordariomycetes</taxon>
        <taxon>Xylariomycetidae</taxon>
        <taxon>Amphisphaeriales</taxon>
        <taxon>Pseudomassariaceae</taxon>
        <taxon>Pseudomassariella</taxon>
    </lineage>
</organism>
<dbReference type="GeneID" id="63778968"/>
<evidence type="ECO:0000256" key="7">
    <source>
        <dbReference type="SAM" id="Phobius"/>
    </source>
</evidence>
<evidence type="ECO:0000259" key="8">
    <source>
        <dbReference type="Pfam" id="PF20684"/>
    </source>
</evidence>
<feature type="compositionally biased region" description="Polar residues" evidence="6">
    <location>
        <begin position="349"/>
        <end position="358"/>
    </location>
</feature>
<dbReference type="AlphaFoldDB" id="A0A1Y2DPT5"/>
<feature type="transmembrane region" description="Helical" evidence="7">
    <location>
        <begin position="141"/>
        <end position="163"/>
    </location>
</feature>